<dbReference type="EMBL" id="DS113339">
    <property type="protein sequence ID" value="EAY10386.1"/>
    <property type="molecule type" value="Genomic_DNA"/>
</dbReference>
<dbReference type="Proteomes" id="UP000001542">
    <property type="component" value="Unassembled WGS sequence"/>
</dbReference>
<feature type="region of interest" description="Disordered" evidence="1">
    <location>
        <begin position="1"/>
        <end position="42"/>
    </location>
</feature>
<gene>
    <name evidence="2" type="ORF">TVAG_109700</name>
</gene>
<reference evidence="2" key="2">
    <citation type="journal article" date="2007" name="Science">
        <title>Draft genome sequence of the sexually transmitted pathogen Trichomonas vaginalis.</title>
        <authorList>
            <person name="Carlton J.M."/>
            <person name="Hirt R.P."/>
            <person name="Silva J.C."/>
            <person name="Delcher A.L."/>
            <person name="Schatz M."/>
            <person name="Zhao Q."/>
            <person name="Wortman J.R."/>
            <person name="Bidwell S.L."/>
            <person name="Alsmark U.C.M."/>
            <person name="Besteiro S."/>
            <person name="Sicheritz-Ponten T."/>
            <person name="Noel C.J."/>
            <person name="Dacks J.B."/>
            <person name="Foster P.G."/>
            <person name="Simillion C."/>
            <person name="Van de Peer Y."/>
            <person name="Miranda-Saavedra D."/>
            <person name="Barton G.J."/>
            <person name="Westrop G.D."/>
            <person name="Mueller S."/>
            <person name="Dessi D."/>
            <person name="Fiori P.L."/>
            <person name="Ren Q."/>
            <person name="Paulsen I."/>
            <person name="Zhang H."/>
            <person name="Bastida-Corcuera F.D."/>
            <person name="Simoes-Barbosa A."/>
            <person name="Brown M.T."/>
            <person name="Hayes R.D."/>
            <person name="Mukherjee M."/>
            <person name="Okumura C.Y."/>
            <person name="Schneider R."/>
            <person name="Smith A.J."/>
            <person name="Vanacova S."/>
            <person name="Villalvazo M."/>
            <person name="Haas B.J."/>
            <person name="Pertea M."/>
            <person name="Feldblyum T.V."/>
            <person name="Utterback T.R."/>
            <person name="Shu C.L."/>
            <person name="Osoegawa K."/>
            <person name="de Jong P.J."/>
            <person name="Hrdy I."/>
            <person name="Horvathova L."/>
            <person name="Zubacova Z."/>
            <person name="Dolezal P."/>
            <person name="Malik S.B."/>
            <person name="Logsdon J.M. Jr."/>
            <person name="Henze K."/>
            <person name="Gupta A."/>
            <person name="Wang C.C."/>
            <person name="Dunne R.L."/>
            <person name="Upcroft J.A."/>
            <person name="Upcroft P."/>
            <person name="White O."/>
            <person name="Salzberg S.L."/>
            <person name="Tang P."/>
            <person name="Chiu C.-H."/>
            <person name="Lee Y.-S."/>
            <person name="Embley T.M."/>
            <person name="Coombs G.H."/>
            <person name="Mottram J.C."/>
            <person name="Tachezy J."/>
            <person name="Fraser-Liggett C.M."/>
            <person name="Johnson P.J."/>
        </authorList>
    </citation>
    <scope>NUCLEOTIDE SEQUENCE [LARGE SCALE GENOMIC DNA]</scope>
    <source>
        <strain evidence="2">G3</strain>
    </source>
</reference>
<dbReference type="SMR" id="A2EAF9"/>
<evidence type="ECO:0000256" key="1">
    <source>
        <dbReference type="SAM" id="MobiDB-lite"/>
    </source>
</evidence>
<evidence type="ECO:0000313" key="2">
    <source>
        <dbReference type="EMBL" id="EAY10386.1"/>
    </source>
</evidence>
<dbReference type="VEuPathDB" id="TrichDB:TVAG_109700"/>
<keyword evidence="3" id="KW-1185">Reference proteome</keyword>
<dbReference type="AlphaFoldDB" id="A2EAF9"/>
<feature type="region of interest" description="Disordered" evidence="1">
    <location>
        <begin position="63"/>
        <end position="103"/>
    </location>
</feature>
<evidence type="ECO:0000313" key="3">
    <source>
        <dbReference type="Proteomes" id="UP000001542"/>
    </source>
</evidence>
<feature type="compositionally biased region" description="Polar residues" evidence="1">
    <location>
        <begin position="1"/>
        <end position="10"/>
    </location>
</feature>
<proteinExistence type="predicted"/>
<feature type="compositionally biased region" description="Basic and acidic residues" evidence="1">
    <location>
        <begin position="12"/>
        <end position="33"/>
    </location>
</feature>
<accession>A2EAF9</accession>
<dbReference type="InParanoid" id="A2EAF9"/>
<organism evidence="2 3">
    <name type="scientific">Trichomonas vaginalis (strain ATCC PRA-98 / G3)</name>
    <dbReference type="NCBI Taxonomy" id="412133"/>
    <lineage>
        <taxon>Eukaryota</taxon>
        <taxon>Metamonada</taxon>
        <taxon>Parabasalia</taxon>
        <taxon>Trichomonadida</taxon>
        <taxon>Trichomonadidae</taxon>
        <taxon>Trichomonas</taxon>
    </lineage>
</organism>
<protein>
    <submittedName>
        <fullName evidence="2">Uncharacterized protein</fullName>
    </submittedName>
</protein>
<name>A2EAF9_TRIV3</name>
<reference evidence="2" key="1">
    <citation type="submission" date="2006-10" db="EMBL/GenBank/DDBJ databases">
        <authorList>
            <person name="Amadeo P."/>
            <person name="Zhao Q."/>
            <person name="Wortman J."/>
            <person name="Fraser-Liggett C."/>
            <person name="Carlton J."/>
        </authorList>
    </citation>
    <scope>NUCLEOTIDE SEQUENCE</scope>
    <source>
        <strain evidence="2">G3</strain>
    </source>
</reference>
<dbReference type="OrthoDB" id="10603714at2759"/>
<sequence length="341" mass="38934">MNQDDISNSEMAVEKHSSKSYKDENSHSFEKTTFDNTNETQLVPVSVADIRGEIRQLDSNLKSSNDFDSFLEKPTRPISPYTGKPGRRIHKSQIAPSGSDFDRGITQGGNTLDIWIKTSPFFRQLPSDEQIDKLFTVPSIPQFKRGEKSQKWEETISKYVDSTRKTGDASKVEKIPKKRDYSQEVARYWIENSASFPIDKSIKKNKTRVHCLICGLVPEEITENNKNSEENKIRITKVPQIEGGPGYVSLSVEERLNAELQYVGMLDDDTDIVSNDDDIPFSADLGVLSTHINKMRPIVEEFQRNVVNSLPTFRYEDEKRKKIENDYAHLISAVKKAHKKQ</sequence>